<feature type="chain" id="PRO_5006415792" evidence="1">
    <location>
        <begin position="31"/>
        <end position="137"/>
    </location>
</feature>
<reference evidence="2 3" key="1">
    <citation type="journal article" date="2015" name="Genome Announc.">
        <title>Expanding the biotechnology potential of lactobacilli through comparative genomics of 213 strains and associated genera.</title>
        <authorList>
            <person name="Sun Z."/>
            <person name="Harris H.M."/>
            <person name="McCann A."/>
            <person name="Guo C."/>
            <person name="Argimon S."/>
            <person name="Zhang W."/>
            <person name="Yang X."/>
            <person name="Jeffery I.B."/>
            <person name="Cooney J.C."/>
            <person name="Kagawa T.F."/>
            <person name="Liu W."/>
            <person name="Song Y."/>
            <person name="Salvetti E."/>
            <person name="Wrobel A."/>
            <person name="Rasinkangas P."/>
            <person name="Parkhill J."/>
            <person name="Rea M.C."/>
            <person name="O'Sullivan O."/>
            <person name="Ritari J."/>
            <person name="Douillard F.P."/>
            <person name="Paul Ross R."/>
            <person name="Yang R."/>
            <person name="Briner A.E."/>
            <person name="Felis G.E."/>
            <person name="de Vos W.M."/>
            <person name="Barrangou R."/>
            <person name="Klaenhammer T.R."/>
            <person name="Caufield P.W."/>
            <person name="Cui Y."/>
            <person name="Zhang H."/>
            <person name="O'Toole P.W."/>
        </authorList>
    </citation>
    <scope>NUCLEOTIDE SEQUENCE [LARGE SCALE GENOMIC DNA]</scope>
    <source>
        <strain evidence="2 3">DSM 24302</strain>
    </source>
</reference>
<dbReference type="AlphaFoldDB" id="A0A0R2CP66"/>
<comment type="caution">
    <text evidence="2">The sequence shown here is derived from an EMBL/GenBank/DDBJ whole genome shotgun (WGS) entry which is preliminary data.</text>
</comment>
<dbReference type="RefSeq" id="WP_056978132.1">
    <property type="nucleotide sequence ID" value="NZ_AYZR01000008.1"/>
</dbReference>
<proteinExistence type="predicted"/>
<evidence type="ECO:0000256" key="1">
    <source>
        <dbReference type="SAM" id="SignalP"/>
    </source>
</evidence>
<organism evidence="2 3">
    <name type="scientific">Lentilactobacillus senioris DSM 24302 = JCM 17472</name>
    <dbReference type="NCBI Taxonomy" id="1423802"/>
    <lineage>
        <taxon>Bacteria</taxon>
        <taxon>Bacillati</taxon>
        <taxon>Bacillota</taxon>
        <taxon>Bacilli</taxon>
        <taxon>Lactobacillales</taxon>
        <taxon>Lactobacillaceae</taxon>
        <taxon>Lentilactobacillus</taxon>
    </lineage>
</organism>
<sequence>MKFRNPILTGLAVMSFGMMVGASPATPASAKTYKSVPRSIRGYYISKRAHEALAISSKHVVEAWPLADAYQSTVTKVKNSGHKYSIRAYIMLGGRNYTTYKLSHYAHNRLASGGYSFQKVSKHTYSKFLNSWKYVRG</sequence>
<dbReference type="STRING" id="1423802.FC56_GL000230"/>
<accession>A0A0R2CP66</accession>
<name>A0A0R2CP66_9LACO</name>
<keyword evidence="1" id="KW-0732">Signal</keyword>
<protein>
    <submittedName>
        <fullName evidence="2">Uncharacterized protein</fullName>
    </submittedName>
</protein>
<evidence type="ECO:0000313" key="3">
    <source>
        <dbReference type="Proteomes" id="UP000051256"/>
    </source>
</evidence>
<dbReference type="PATRIC" id="fig|1423802.4.peg.232"/>
<dbReference type="EMBL" id="AYZR01000008">
    <property type="protein sequence ID" value="KRM93518.1"/>
    <property type="molecule type" value="Genomic_DNA"/>
</dbReference>
<gene>
    <name evidence="2" type="ORF">FC56_GL000230</name>
</gene>
<dbReference type="Proteomes" id="UP000051256">
    <property type="component" value="Unassembled WGS sequence"/>
</dbReference>
<evidence type="ECO:0000313" key="2">
    <source>
        <dbReference type="EMBL" id="KRM93518.1"/>
    </source>
</evidence>
<keyword evidence="3" id="KW-1185">Reference proteome</keyword>
<feature type="signal peptide" evidence="1">
    <location>
        <begin position="1"/>
        <end position="30"/>
    </location>
</feature>